<comment type="subunit">
    <text evidence="1">Single-chain monomer with multiple functions.</text>
</comment>
<keyword evidence="4 7" id="KW-0378">Hydrolase</keyword>
<dbReference type="GO" id="GO:0003677">
    <property type="term" value="F:DNA binding"/>
    <property type="evidence" value="ECO:0007669"/>
    <property type="project" value="InterPro"/>
</dbReference>
<keyword evidence="4 7" id="KW-0540">Nuclease</keyword>
<evidence type="ECO:0000313" key="7">
    <source>
        <dbReference type="EMBL" id="MBB4081380.1"/>
    </source>
</evidence>
<feature type="domain" description="DNA-directed DNA polymerase family A palm" evidence="6">
    <location>
        <begin position="1"/>
        <end position="72"/>
    </location>
</feature>
<gene>
    <name evidence="7" type="ORF">GGR12_000219</name>
</gene>
<proteinExistence type="predicted"/>
<reference evidence="7 8" key="1">
    <citation type="submission" date="2020-08" db="EMBL/GenBank/DDBJ databases">
        <title>Genomic Encyclopedia of Type Strains, Phase IV (KMG-IV): sequencing the most valuable type-strain genomes for metagenomic binning, comparative biology and taxonomic classification.</title>
        <authorList>
            <person name="Goeker M."/>
        </authorList>
    </citation>
    <scope>NUCLEOTIDE SEQUENCE [LARGE SCALE GENOMIC DNA]</scope>
    <source>
        <strain evidence="7 8">DSM 23960</strain>
    </source>
</reference>
<dbReference type="InterPro" id="IPR001098">
    <property type="entry name" value="DNA-dir_DNA_pol_A_palm_dom"/>
</dbReference>
<accession>A0A7W6NNP5</accession>
<keyword evidence="3" id="KW-0235">DNA replication</keyword>
<dbReference type="InterPro" id="IPR002298">
    <property type="entry name" value="DNA_polymerase_A"/>
</dbReference>
<organism evidence="7 8">
    <name type="scientific">Brevundimonas lenta</name>
    <dbReference type="NCBI Taxonomy" id="424796"/>
    <lineage>
        <taxon>Bacteria</taxon>
        <taxon>Pseudomonadati</taxon>
        <taxon>Pseudomonadota</taxon>
        <taxon>Alphaproteobacteria</taxon>
        <taxon>Caulobacterales</taxon>
        <taxon>Caulobacteraceae</taxon>
        <taxon>Brevundimonas</taxon>
    </lineage>
</organism>
<evidence type="ECO:0000313" key="8">
    <source>
        <dbReference type="Proteomes" id="UP000529946"/>
    </source>
</evidence>
<dbReference type="GO" id="GO:0003887">
    <property type="term" value="F:DNA-directed DNA polymerase activity"/>
    <property type="evidence" value="ECO:0007669"/>
    <property type="project" value="UniProtKB-EC"/>
</dbReference>
<evidence type="ECO:0000256" key="3">
    <source>
        <dbReference type="ARBA" id="ARBA00022705"/>
    </source>
</evidence>
<evidence type="ECO:0000259" key="6">
    <source>
        <dbReference type="Pfam" id="PF00476"/>
    </source>
</evidence>
<sequence>MIRLPAALAAAGLSDVKMLLQVHDELVFEAPEAKADQAIAVIKRVMEGAAEPAVALTVPLVVDACAAGNWDEAH</sequence>
<dbReference type="AlphaFoldDB" id="A0A7W6NNP5"/>
<name>A0A7W6NNP5_9CAUL</name>
<keyword evidence="8" id="KW-1185">Reference proteome</keyword>
<dbReference type="EC" id="2.7.7.7" evidence="2"/>
<dbReference type="Proteomes" id="UP000529946">
    <property type="component" value="Unassembled WGS sequence"/>
</dbReference>
<dbReference type="InterPro" id="IPR043502">
    <property type="entry name" value="DNA/RNA_pol_sf"/>
</dbReference>
<evidence type="ECO:0000256" key="1">
    <source>
        <dbReference type="ARBA" id="ARBA00011541"/>
    </source>
</evidence>
<keyword evidence="4 7" id="KW-0269">Exonuclease</keyword>
<dbReference type="GO" id="GO:0006261">
    <property type="term" value="P:DNA-templated DNA replication"/>
    <property type="evidence" value="ECO:0007669"/>
    <property type="project" value="InterPro"/>
</dbReference>
<dbReference type="GO" id="GO:0006302">
    <property type="term" value="P:double-strand break repair"/>
    <property type="evidence" value="ECO:0007669"/>
    <property type="project" value="TreeGrafter"/>
</dbReference>
<comment type="caution">
    <text evidence="7">The sequence shown here is derived from an EMBL/GenBank/DDBJ whole genome shotgun (WGS) entry which is preliminary data.</text>
</comment>
<comment type="catalytic activity">
    <reaction evidence="5">
        <text>DNA(n) + a 2'-deoxyribonucleoside 5'-triphosphate = DNA(n+1) + diphosphate</text>
        <dbReference type="Rhea" id="RHEA:22508"/>
        <dbReference type="Rhea" id="RHEA-COMP:17339"/>
        <dbReference type="Rhea" id="RHEA-COMP:17340"/>
        <dbReference type="ChEBI" id="CHEBI:33019"/>
        <dbReference type="ChEBI" id="CHEBI:61560"/>
        <dbReference type="ChEBI" id="CHEBI:173112"/>
        <dbReference type="EC" id="2.7.7.7"/>
    </reaction>
</comment>
<dbReference type="PANTHER" id="PTHR10133:SF27">
    <property type="entry name" value="DNA POLYMERASE NU"/>
    <property type="match status" value="1"/>
</dbReference>
<dbReference type="EMBL" id="JACIDM010000001">
    <property type="protein sequence ID" value="MBB4081380.1"/>
    <property type="molecule type" value="Genomic_DNA"/>
</dbReference>
<evidence type="ECO:0000256" key="5">
    <source>
        <dbReference type="ARBA" id="ARBA00049244"/>
    </source>
</evidence>
<protein>
    <recommendedName>
        <fullName evidence="2">DNA-directed DNA polymerase</fullName>
        <ecNumber evidence="2">2.7.7.7</ecNumber>
    </recommendedName>
</protein>
<evidence type="ECO:0000256" key="4">
    <source>
        <dbReference type="ARBA" id="ARBA00022839"/>
    </source>
</evidence>
<dbReference type="Pfam" id="PF00476">
    <property type="entry name" value="DNA_pol_A"/>
    <property type="match status" value="1"/>
</dbReference>
<evidence type="ECO:0000256" key="2">
    <source>
        <dbReference type="ARBA" id="ARBA00012417"/>
    </source>
</evidence>
<dbReference type="PANTHER" id="PTHR10133">
    <property type="entry name" value="DNA POLYMERASE I"/>
    <property type="match status" value="1"/>
</dbReference>
<dbReference type="Gene3D" id="3.30.70.370">
    <property type="match status" value="1"/>
</dbReference>
<dbReference type="SUPFAM" id="SSF56672">
    <property type="entry name" value="DNA/RNA polymerases"/>
    <property type="match status" value="1"/>
</dbReference>
<dbReference type="GO" id="GO:0004527">
    <property type="term" value="F:exonuclease activity"/>
    <property type="evidence" value="ECO:0007669"/>
    <property type="project" value="UniProtKB-KW"/>
</dbReference>